<reference evidence="3" key="1">
    <citation type="journal article" date="2019" name="Int. J. Syst. Evol. Microbiol.">
        <title>The Global Catalogue of Microorganisms (GCM) 10K type strain sequencing project: providing services to taxonomists for standard genome sequencing and annotation.</title>
        <authorList>
            <consortium name="The Broad Institute Genomics Platform"/>
            <consortium name="The Broad Institute Genome Sequencing Center for Infectious Disease"/>
            <person name="Wu L."/>
            <person name="Ma J."/>
        </authorList>
    </citation>
    <scope>NUCLEOTIDE SEQUENCE [LARGE SCALE GENOMIC DNA]</scope>
    <source>
        <strain evidence="3">JCM 18409</strain>
    </source>
</reference>
<protein>
    <submittedName>
        <fullName evidence="2">Cobalamin-dependent protein</fullName>
    </submittedName>
</protein>
<dbReference type="Gene3D" id="3.40.50.280">
    <property type="entry name" value="Cobalamin-binding domain"/>
    <property type="match status" value="1"/>
</dbReference>
<dbReference type="PROSITE" id="PS51332">
    <property type="entry name" value="B12_BINDING"/>
    <property type="match status" value="1"/>
</dbReference>
<proteinExistence type="predicted"/>
<gene>
    <name evidence="2" type="ORF">GCM10023335_65630</name>
</gene>
<comment type="caution">
    <text evidence="2">The sequence shown here is derived from an EMBL/GenBank/DDBJ whole genome shotgun (WGS) entry which is preliminary data.</text>
</comment>
<dbReference type="Pfam" id="PF02310">
    <property type="entry name" value="B12-binding"/>
    <property type="match status" value="1"/>
</dbReference>
<dbReference type="RefSeq" id="WP_345656369.1">
    <property type="nucleotide sequence ID" value="NZ_BAABKB010000030.1"/>
</dbReference>
<keyword evidence="3" id="KW-1185">Reference proteome</keyword>
<organism evidence="2 3">
    <name type="scientific">Streptomyces siamensis</name>
    <dbReference type="NCBI Taxonomy" id="1274986"/>
    <lineage>
        <taxon>Bacteria</taxon>
        <taxon>Bacillati</taxon>
        <taxon>Actinomycetota</taxon>
        <taxon>Actinomycetes</taxon>
        <taxon>Kitasatosporales</taxon>
        <taxon>Streptomycetaceae</taxon>
        <taxon>Streptomyces</taxon>
    </lineage>
</organism>
<dbReference type="Proteomes" id="UP001501759">
    <property type="component" value="Unassembled WGS sequence"/>
</dbReference>
<dbReference type="InterPro" id="IPR036724">
    <property type="entry name" value="Cobalamin-bd_sf"/>
</dbReference>
<dbReference type="EMBL" id="BAABKB010000030">
    <property type="protein sequence ID" value="GAA5028095.1"/>
    <property type="molecule type" value="Genomic_DNA"/>
</dbReference>
<dbReference type="SUPFAM" id="SSF52242">
    <property type="entry name" value="Cobalamin (vitamin B12)-binding domain"/>
    <property type="match status" value="1"/>
</dbReference>
<feature type="domain" description="B12-binding" evidence="1">
    <location>
        <begin position="18"/>
        <end position="152"/>
    </location>
</feature>
<evidence type="ECO:0000313" key="3">
    <source>
        <dbReference type="Proteomes" id="UP001501759"/>
    </source>
</evidence>
<accession>A0ABP9JEV1</accession>
<name>A0ABP9JEV1_9ACTN</name>
<sequence length="156" mass="16547">MRHEDTRSAARRADAAAPRTVILGVAASDSHVVANHLIAHALRARGFHVVNLGTCTPVAEFAEAHAEHPEAEAVIIGSLNGHAHEDLRELPDARARGQLGCPVILGGNLSVGSRKDSSDLERLRQLGVDVILSDPELLPATLDELRERTLAPATAS</sequence>
<evidence type="ECO:0000259" key="1">
    <source>
        <dbReference type="PROSITE" id="PS51332"/>
    </source>
</evidence>
<evidence type="ECO:0000313" key="2">
    <source>
        <dbReference type="EMBL" id="GAA5028095.1"/>
    </source>
</evidence>
<dbReference type="InterPro" id="IPR006158">
    <property type="entry name" value="Cobalamin-bd"/>
</dbReference>